<keyword evidence="2" id="KW-0503">Monooxygenase</keyword>
<sequence length="412" mass="45705">MIIGAGIGGLVLALSLHQIGRSCRVFESVAELKPLGAGINLLPHAVRELDELGLVPALDAVAIRTQDASYFNHHGQFIYREVAGQAAGYAWPQFSIHRGDLQMLLLKAVRERLGEDSVVTGHRFVSVEQDSGGVVANFVDTKGEPLPAVRASVMIGCDGVNSTVRKQFYPHEGDPVYSGLTIWRGVTPFKPFLSGADTIRAGWMPVGKLMVYPIRDKIDAQGNQLVNWVATLERPKPSTYDWNGQAKLEDFFEPYSKWQFDWLDVPQLLRQTKPYLVYPMVDRDPVPTWTFGKVTLLGDAAHPMYPRGSNGAGQSILDARYLAGCFKRSGTTEDALQEYDKVRVAATGKVVLMNRANPPDTVLRVVYERTQGKRFKNIDDVISKSELQAILDRYKAVAGFEVEKLAKRPSFV</sequence>
<organism evidence="4 5">
    <name type="scientific">Ramlibacter aurantiacus</name>
    <dbReference type="NCBI Taxonomy" id="2801330"/>
    <lineage>
        <taxon>Bacteria</taxon>
        <taxon>Pseudomonadati</taxon>
        <taxon>Pseudomonadota</taxon>
        <taxon>Betaproteobacteria</taxon>
        <taxon>Burkholderiales</taxon>
        <taxon>Comamonadaceae</taxon>
        <taxon>Ramlibacter</taxon>
    </lineage>
</organism>
<dbReference type="SUPFAM" id="SSF54373">
    <property type="entry name" value="FAD-linked reductases, C-terminal domain"/>
    <property type="match status" value="1"/>
</dbReference>
<dbReference type="AlphaFoldDB" id="A0A936ZY64"/>
<feature type="domain" description="FAD-binding" evidence="3">
    <location>
        <begin position="288"/>
        <end position="345"/>
    </location>
</feature>
<dbReference type="EMBL" id="JAEQNA010000009">
    <property type="protein sequence ID" value="MBL0422639.1"/>
    <property type="molecule type" value="Genomic_DNA"/>
</dbReference>
<proteinExistence type="predicted"/>
<dbReference type="GO" id="GO:0004497">
    <property type="term" value="F:monooxygenase activity"/>
    <property type="evidence" value="ECO:0007669"/>
    <property type="project" value="UniProtKB-KW"/>
</dbReference>
<dbReference type="Gene3D" id="3.30.9.30">
    <property type="match status" value="1"/>
</dbReference>
<keyword evidence="1" id="KW-0560">Oxidoreductase</keyword>
<dbReference type="InterPro" id="IPR002938">
    <property type="entry name" value="FAD-bd"/>
</dbReference>
<keyword evidence="5" id="KW-1185">Reference proteome</keyword>
<dbReference type="InterPro" id="IPR050493">
    <property type="entry name" value="FAD-dep_Monooxygenase_BioMet"/>
</dbReference>
<feature type="domain" description="FAD-binding" evidence="3">
    <location>
        <begin position="1"/>
        <end position="168"/>
    </location>
</feature>
<evidence type="ECO:0000313" key="4">
    <source>
        <dbReference type="EMBL" id="MBL0422639.1"/>
    </source>
</evidence>
<evidence type="ECO:0000259" key="3">
    <source>
        <dbReference type="Pfam" id="PF01494"/>
    </source>
</evidence>
<protein>
    <submittedName>
        <fullName evidence="4">Flavin-dependent oxidoreductase</fullName>
    </submittedName>
</protein>
<gene>
    <name evidence="4" type="ORF">JI739_20060</name>
</gene>
<dbReference type="PANTHER" id="PTHR13789:SF268">
    <property type="entry name" value="5-METHYLPHENAZINE-1-CARBOXYLATE 1-MONOOXYGENASE"/>
    <property type="match status" value="1"/>
</dbReference>
<dbReference type="Pfam" id="PF01494">
    <property type="entry name" value="FAD_binding_3"/>
    <property type="match status" value="2"/>
</dbReference>
<dbReference type="Gene3D" id="3.50.50.60">
    <property type="entry name" value="FAD/NAD(P)-binding domain"/>
    <property type="match status" value="1"/>
</dbReference>
<dbReference type="PRINTS" id="PR00420">
    <property type="entry name" value="RNGMNOXGNASE"/>
</dbReference>
<dbReference type="GO" id="GO:0071949">
    <property type="term" value="F:FAD binding"/>
    <property type="evidence" value="ECO:0007669"/>
    <property type="project" value="InterPro"/>
</dbReference>
<evidence type="ECO:0000256" key="2">
    <source>
        <dbReference type="ARBA" id="ARBA00023033"/>
    </source>
</evidence>
<evidence type="ECO:0000256" key="1">
    <source>
        <dbReference type="ARBA" id="ARBA00023002"/>
    </source>
</evidence>
<dbReference type="SUPFAM" id="SSF51905">
    <property type="entry name" value="FAD/NAD(P)-binding domain"/>
    <property type="match status" value="1"/>
</dbReference>
<comment type="caution">
    <text evidence="4">The sequence shown here is derived from an EMBL/GenBank/DDBJ whole genome shotgun (WGS) entry which is preliminary data.</text>
</comment>
<name>A0A936ZY64_9BURK</name>
<evidence type="ECO:0000313" key="5">
    <source>
        <dbReference type="Proteomes" id="UP000613011"/>
    </source>
</evidence>
<reference evidence="4" key="1">
    <citation type="submission" date="2021-01" db="EMBL/GenBank/DDBJ databases">
        <title>Ramlibacter sp. strain AW1 16S ribosomal RNA gene Genome sequencing and assembly.</title>
        <authorList>
            <person name="Kang M."/>
        </authorList>
    </citation>
    <scope>NUCLEOTIDE SEQUENCE</scope>
    <source>
        <strain evidence="4">AW1</strain>
    </source>
</reference>
<dbReference type="InterPro" id="IPR036188">
    <property type="entry name" value="FAD/NAD-bd_sf"/>
</dbReference>
<dbReference type="NCBIfam" id="NF005720">
    <property type="entry name" value="PRK07538.1"/>
    <property type="match status" value="1"/>
</dbReference>
<dbReference type="PANTHER" id="PTHR13789">
    <property type="entry name" value="MONOOXYGENASE"/>
    <property type="match status" value="1"/>
</dbReference>
<accession>A0A936ZY64</accession>
<dbReference type="Proteomes" id="UP000613011">
    <property type="component" value="Unassembled WGS sequence"/>
</dbReference>